<reference evidence="1" key="1">
    <citation type="submission" date="2018-01" db="EMBL/GenBank/DDBJ databases">
        <authorList>
            <person name="Mao J.F."/>
        </authorList>
    </citation>
    <scope>NUCLEOTIDE SEQUENCE</scope>
    <source>
        <strain evidence="1">Huo1</strain>
        <tissue evidence="1">Leaf</tissue>
    </source>
</reference>
<evidence type="ECO:0000313" key="2">
    <source>
        <dbReference type="Proteomes" id="UP000298416"/>
    </source>
</evidence>
<evidence type="ECO:0000313" key="1">
    <source>
        <dbReference type="EMBL" id="KAG6405560.1"/>
    </source>
</evidence>
<accession>A0A8X8X4D0</accession>
<sequence length="142" mass="16435">MDKRRAILNTTKPDIELSTRIVNKRRKEKNAADEATDRDTEQKKYFLHMLDSCGIMKQVAALRNVEPTVLPIEWTTATNKVDSGVYLMRHMETFMGQKVNEWKCGLTPRSALSLQYLRAKMSKELLFGNSNAVMYKIRHLSQ</sequence>
<gene>
    <name evidence="1" type="ORF">SASPL_133150</name>
</gene>
<dbReference type="Proteomes" id="UP000298416">
    <property type="component" value="Unassembled WGS sequence"/>
</dbReference>
<comment type="caution">
    <text evidence="1">The sequence shown here is derived from an EMBL/GenBank/DDBJ whole genome shotgun (WGS) entry which is preliminary data.</text>
</comment>
<proteinExistence type="predicted"/>
<protein>
    <submittedName>
        <fullName evidence="1">Uncharacterized protein</fullName>
    </submittedName>
</protein>
<reference evidence="1" key="2">
    <citation type="submission" date="2020-08" db="EMBL/GenBank/DDBJ databases">
        <title>Plant Genome Project.</title>
        <authorList>
            <person name="Zhang R.-G."/>
        </authorList>
    </citation>
    <scope>NUCLEOTIDE SEQUENCE</scope>
    <source>
        <strain evidence="1">Huo1</strain>
        <tissue evidence="1">Leaf</tissue>
    </source>
</reference>
<keyword evidence="2" id="KW-1185">Reference proteome</keyword>
<name>A0A8X8X4D0_SALSN</name>
<dbReference type="AlphaFoldDB" id="A0A8X8X4D0"/>
<organism evidence="1">
    <name type="scientific">Salvia splendens</name>
    <name type="common">Scarlet sage</name>
    <dbReference type="NCBI Taxonomy" id="180675"/>
    <lineage>
        <taxon>Eukaryota</taxon>
        <taxon>Viridiplantae</taxon>
        <taxon>Streptophyta</taxon>
        <taxon>Embryophyta</taxon>
        <taxon>Tracheophyta</taxon>
        <taxon>Spermatophyta</taxon>
        <taxon>Magnoliopsida</taxon>
        <taxon>eudicotyledons</taxon>
        <taxon>Gunneridae</taxon>
        <taxon>Pentapetalae</taxon>
        <taxon>asterids</taxon>
        <taxon>lamiids</taxon>
        <taxon>Lamiales</taxon>
        <taxon>Lamiaceae</taxon>
        <taxon>Nepetoideae</taxon>
        <taxon>Mentheae</taxon>
        <taxon>Salviinae</taxon>
        <taxon>Salvia</taxon>
        <taxon>Salvia subgen. Calosphace</taxon>
        <taxon>core Calosphace</taxon>
    </lineage>
</organism>
<dbReference type="EMBL" id="PNBA02000012">
    <property type="protein sequence ID" value="KAG6405560.1"/>
    <property type="molecule type" value="Genomic_DNA"/>
</dbReference>